<dbReference type="AlphaFoldDB" id="A0A2A6CH27"/>
<evidence type="ECO:0000313" key="2">
    <source>
        <dbReference type="Proteomes" id="UP000005239"/>
    </source>
</evidence>
<evidence type="ECO:0000313" key="1">
    <source>
        <dbReference type="EnsemblMetazoa" id="PPA43089.1"/>
    </source>
</evidence>
<proteinExistence type="predicted"/>
<keyword evidence="2" id="KW-1185">Reference proteome</keyword>
<protein>
    <submittedName>
        <fullName evidence="1">Uncharacterized protein</fullName>
    </submittedName>
</protein>
<dbReference type="EnsemblMetazoa" id="PPA43089.1">
    <property type="protein sequence ID" value="PPA43089.1"/>
    <property type="gene ID" value="WBGene00281458"/>
</dbReference>
<organism evidence="1 2">
    <name type="scientific">Pristionchus pacificus</name>
    <name type="common">Parasitic nematode worm</name>
    <dbReference type="NCBI Taxonomy" id="54126"/>
    <lineage>
        <taxon>Eukaryota</taxon>
        <taxon>Metazoa</taxon>
        <taxon>Ecdysozoa</taxon>
        <taxon>Nematoda</taxon>
        <taxon>Chromadorea</taxon>
        <taxon>Rhabditida</taxon>
        <taxon>Rhabditina</taxon>
        <taxon>Diplogasteromorpha</taxon>
        <taxon>Diplogasteroidea</taxon>
        <taxon>Neodiplogasteridae</taxon>
        <taxon>Pristionchus</taxon>
    </lineage>
</organism>
<sequence length="131" mass="14853">MPMQPEMPVRTVVISPAVTYDITGAASVGREQLVLLLRQFQLDIWLHRNIHFTRYLASLLLSPLAGVEVKYRQSSGTVQMRIRASLTLIAAHKRDDLSLLFECTARNGVNHLRRRLLDDRLAGLESNIFLS</sequence>
<name>A0A2A6CH27_PRIPA</name>
<reference evidence="2" key="1">
    <citation type="journal article" date="2008" name="Nat. Genet.">
        <title>The Pristionchus pacificus genome provides a unique perspective on nematode lifestyle and parasitism.</title>
        <authorList>
            <person name="Dieterich C."/>
            <person name="Clifton S.W."/>
            <person name="Schuster L.N."/>
            <person name="Chinwalla A."/>
            <person name="Delehaunty K."/>
            <person name="Dinkelacker I."/>
            <person name="Fulton L."/>
            <person name="Fulton R."/>
            <person name="Godfrey J."/>
            <person name="Minx P."/>
            <person name="Mitreva M."/>
            <person name="Roeseler W."/>
            <person name="Tian H."/>
            <person name="Witte H."/>
            <person name="Yang S.P."/>
            <person name="Wilson R.K."/>
            <person name="Sommer R.J."/>
        </authorList>
    </citation>
    <scope>NUCLEOTIDE SEQUENCE [LARGE SCALE GENOMIC DNA]</scope>
    <source>
        <strain evidence="2">PS312</strain>
    </source>
</reference>
<dbReference type="Proteomes" id="UP000005239">
    <property type="component" value="Unassembled WGS sequence"/>
</dbReference>
<gene>
    <name evidence="1" type="primary">WBGene00281458</name>
</gene>
<accession>A0A2A6CH27</accession>
<accession>A0A8R1V061</accession>
<reference evidence="1" key="2">
    <citation type="submission" date="2022-06" db="UniProtKB">
        <authorList>
            <consortium name="EnsemblMetazoa"/>
        </authorList>
    </citation>
    <scope>IDENTIFICATION</scope>
    <source>
        <strain evidence="1">PS312</strain>
    </source>
</reference>